<dbReference type="RefSeq" id="WP_157751576.1">
    <property type="nucleotide sequence ID" value="NZ_BOMJ01000001.1"/>
</dbReference>
<dbReference type="Proteomes" id="UP000198688">
    <property type="component" value="Chromosome I"/>
</dbReference>
<keyword evidence="1" id="KW-0732">Signal</keyword>
<accession>A0A1H1YSR6</accession>
<sequence length="659" mass="66742">MQGTSSIVRVSAALVLGAASVPFLASPAWAAAPAITSFSPANAAVDDTITVTGTGLNQASAVVKVNGITATVTGTPTATSLTFKVPPDTSGGKIALTNVGGTGTSSTDLFIAPPFTTVADISGTARTTVATKLSLSIPAGKKVLRVFDTTVGDRVAVVTENATPGGCTFEAAVYDVGMVNLGTGDCRRVNAGWVETLTPTSITGTQTLQVSNLSASAGSVDVTVVKIPADANLGVLPLDGTTKVATITNPGQNGYLTFTTVAPNQKVSVKTTDASAIFACCGLRWGIYNSAGTKLGSSIGNAYLDGLLLATADTYQLRIDPLDARTGSVTVAASLTPADANLGALTTDGVTKTVSISSPGQNGYLTFSGTAGQKVALRVSDVATSLGVRDLKWGLYGPTGTRLSNSAGNAYADNITLPVTGAYQVRFDPVGTKTGSFTAAAYLLQPDLDLGAITLDGVTKVATISNAGQNGYLSFTGTAGQRIAVQTTAASSVFGCCKLSWGLFTSGGTRLGGATGNGYLNAVTLPSNGTYQVRIDPTESLTGSITVAAWDVPADVNLGGLTTDGTTKTVTISNSGQNGYVTLVGTSGQKLTLKATRASAAFGCCYVAWTLKRPDGTAQKRWTGNATGKVTLSATGTYRIYVDPIAHRIGSITFAATVS</sequence>
<dbReference type="InterPro" id="IPR010916">
    <property type="entry name" value="TonB_box_CS"/>
</dbReference>
<dbReference type="OrthoDB" id="574668at2"/>
<organism evidence="3 4">
    <name type="scientific">Actinoplanes derwentensis</name>
    <dbReference type="NCBI Taxonomy" id="113562"/>
    <lineage>
        <taxon>Bacteria</taxon>
        <taxon>Bacillati</taxon>
        <taxon>Actinomycetota</taxon>
        <taxon>Actinomycetes</taxon>
        <taxon>Micromonosporales</taxon>
        <taxon>Micromonosporaceae</taxon>
        <taxon>Actinoplanes</taxon>
    </lineage>
</organism>
<dbReference type="STRING" id="113562.SAMN04489716_2982"/>
<evidence type="ECO:0000259" key="2">
    <source>
        <dbReference type="Pfam" id="PF01833"/>
    </source>
</evidence>
<feature type="signal peptide" evidence="1">
    <location>
        <begin position="1"/>
        <end position="30"/>
    </location>
</feature>
<dbReference type="SUPFAM" id="SSF81296">
    <property type="entry name" value="E set domains"/>
    <property type="match status" value="1"/>
</dbReference>
<dbReference type="PROSITE" id="PS00430">
    <property type="entry name" value="TONB_DEPENDENT_REC_1"/>
    <property type="match status" value="1"/>
</dbReference>
<dbReference type="Gene3D" id="2.60.120.380">
    <property type="match status" value="3"/>
</dbReference>
<dbReference type="GO" id="GO:0005975">
    <property type="term" value="P:carbohydrate metabolic process"/>
    <property type="evidence" value="ECO:0007669"/>
    <property type="project" value="UniProtKB-ARBA"/>
</dbReference>
<evidence type="ECO:0000313" key="4">
    <source>
        <dbReference type="Proteomes" id="UP000198688"/>
    </source>
</evidence>
<feature type="domain" description="IPT/TIG" evidence="2">
    <location>
        <begin position="33"/>
        <end position="107"/>
    </location>
</feature>
<feature type="chain" id="PRO_5009266930" evidence="1">
    <location>
        <begin position="31"/>
        <end position="659"/>
    </location>
</feature>
<evidence type="ECO:0000313" key="3">
    <source>
        <dbReference type="EMBL" id="SDT24484.1"/>
    </source>
</evidence>
<reference evidence="3 4" key="1">
    <citation type="submission" date="2016-10" db="EMBL/GenBank/DDBJ databases">
        <authorList>
            <person name="de Groot N.N."/>
        </authorList>
    </citation>
    <scope>NUCLEOTIDE SEQUENCE [LARGE SCALE GENOMIC DNA]</scope>
    <source>
        <strain evidence="3 4">DSM 43941</strain>
    </source>
</reference>
<dbReference type="Pfam" id="PF01833">
    <property type="entry name" value="TIG"/>
    <property type="match status" value="1"/>
</dbReference>
<dbReference type="InterPro" id="IPR002909">
    <property type="entry name" value="IPT_dom"/>
</dbReference>
<name>A0A1H1YSR6_9ACTN</name>
<proteinExistence type="predicted"/>
<protein>
    <submittedName>
        <fullName evidence="3">IPT/TIG domain-containing protein</fullName>
    </submittedName>
</protein>
<dbReference type="InterPro" id="IPR014756">
    <property type="entry name" value="Ig_E-set"/>
</dbReference>
<gene>
    <name evidence="3" type="ORF">SAMN04489716_2982</name>
</gene>
<evidence type="ECO:0000256" key="1">
    <source>
        <dbReference type="SAM" id="SignalP"/>
    </source>
</evidence>
<dbReference type="EMBL" id="LT629758">
    <property type="protein sequence ID" value="SDT24484.1"/>
    <property type="molecule type" value="Genomic_DNA"/>
</dbReference>
<dbReference type="AlphaFoldDB" id="A0A1H1YSR6"/>
<dbReference type="InterPro" id="IPR013783">
    <property type="entry name" value="Ig-like_fold"/>
</dbReference>
<dbReference type="Gene3D" id="2.60.40.10">
    <property type="entry name" value="Immunoglobulins"/>
    <property type="match status" value="1"/>
</dbReference>
<keyword evidence="4" id="KW-1185">Reference proteome</keyword>
<dbReference type="CDD" id="cd00102">
    <property type="entry name" value="IPT"/>
    <property type="match status" value="1"/>
</dbReference>